<dbReference type="KEGG" id="nia:A8C56_02245"/>
<keyword evidence="2" id="KW-1185">Reference proteome</keyword>
<dbReference type="OrthoDB" id="660033at2"/>
<dbReference type="AlphaFoldDB" id="A0A1A9HZV2"/>
<dbReference type="InterPro" id="IPR045398">
    <property type="entry name" value="DUF6515"/>
</dbReference>
<protein>
    <submittedName>
        <fullName evidence="1">Uncharacterized protein</fullName>
    </submittedName>
</protein>
<dbReference type="Proteomes" id="UP000077667">
    <property type="component" value="Chromosome"/>
</dbReference>
<dbReference type="EMBL" id="CP015772">
    <property type="protein sequence ID" value="ANH79952.1"/>
    <property type="molecule type" value="Genomic_DNA"/>
</dbReference>
<accession>A0A1A9HZV2</accession>
<gene>
    <name evidence="1" type="ORF">A8C56_02245</name>
</gene>
<dbReference type="Pfam" id="PF20125">
    <property type="entry name" value="DUF6515"/>
    <property type="match status" value="1"/>
</dbReference>
<proteinExistence type="predicted"/>
<sequence length="136" mass="15695">MNKNVIKFGMFLLGILLLLATDSFAQYRRYVHAPRPRYHHYRPAPRVSVGVGIGGYWGPRPYYRYRYRPGFSVGVGFPAVGAFFYSLPVGYTRFYFGGVPYYYYDNTYYVHNDKGYEVVAPPLGGTLDQLPRGHAW</sequence>
<organism evidence="1 2">
    <name type="scientific">Niabella ginsenosidivorans</name>
    <dbReference type="NCBI Taxonomy" id="1176587"/>
    <lineage>
        <taxon>Bacteria</taxon>
        <taxon>Pseudomonadati</taxon>
        <taxon>Bacteroidota</taxon>
        <taxon>Chitinophagia</taxon>
        <taxon>Chitinophagales</taxon>
        <taxon>Chitinophagaceae</taxon>
        <taxon>Niabella</taxon>
    </lineage>
</organism>
<evidence type="ECO:0000313" key="2">
    <source>
        <dbReference type="Proteomes" id="UP000077667"/>
    </source>
</evidence>
<reference evidence="1 2" key="1">
    <citation type="submission" date="2016-05" db="EMBL/GenBank/DDBJ databases">
        <title>Niabella ginsenosidivorans BS26 whole genome sequencing.</title>
        <authorList>
            <person name="Im W.T."/>
            <person name="Siddiqi M.Z."/>
        </authorList>
    </citation>
    <scope>NUCLEOTIDE SEQUENCE [LARGE SCALE GENOMIC DNA]</scope>
    <source>
        <strain evidence="1 2">BS26</strain>
    </source>
</reference>
<name>A0A1A9HZV2_9BACT</name>
<dbReference type="RefSeq" id="WP_067751466.1">
    <property type="nucleotide sequence ID" value="NZ_CP015772.1"/>
</dbReference>
<dbReference type="STRING" id="1176587.A8C56_02245"/>
<evidence type="ECO:0000313" key="1">
    <source>
        <dbReference type="EMBL" id="ANH79952.1"/>
    </source>
</evidence>